<evidence type="ECO:0000259" key="1">
    <source>
        <dbReference type="Pfam" id="PF13614"/>
    </source>
</evidence>
<dbReference type="InterPro" id="IPR050678">
    <property type="entry name" value="DNA_Partitioning_ATPase"/>
</dbReference>
<gene>
    <name evidence="2" type="ORF">SAMN05421640_2332</name>
</gene>
<feature type="domain" description="AAA" evidence="1">
    <location>
        <begin position="3"/>
        <end position="170"/>
    </location>
</feature>
<dbReference type="InterPro" id="IPR027417">
    <property type="entry name" value="P-loop_NTPase"/>
</dbReference>
<evidence type="ECO:0000313" key="3">
    <source>
        <dbReference type="Proteomes" id="UP000198393"/>
    </source>
</evidence>
<dbReference type="EMBL" id="FZPD01000004">
    <property type="protein sequence ID" value="SNT11262.1"/>
    <property type="molecule type" value="Genomic_DNA"/>
</dbReference>
<dbReference type="InterPro" id="IPR025669">
    <property type="entry name" value="AAA_dom"/>
</dbReference>
<dbReference type="RefSeq" id="WP_089357052.1">
    <property type="nucleotide sequence ID" value="NZ_FZPD01000004.1"/>
</dbReference>
<accession>A0A239K0M6</accession>
<dbReference type="SUPFAM" id="SSF52540">
    <property type="entry name" value="P-loop containing nucleoside triphosphate hydrolases"/>
    <property type="match status" value="1"/>
</dbReference>
<dbReference type="Proteomes" id="UP000198393">
    <property type="component" value="Unassembled WGS sequence"/>
</dbReference>
<dbReference type="AlphaFoldDB" id="A0A239K0M6"/>
<dbReference type="Gene3D" id="3.40.50.300">
    <property type="entry name" value="P-loop containing nucleotide triphosphate hydrolases"/>
    <property type="match status" value="1"/>
</dbReference>
<keyword evidence="3" id="KW-1185">Reference proteome</keyword>
<reference evidence="2 3" key="1">
    <citation type="submission" date="2017-06" db="EMBL/GenBank/DDBJ databases">
        <authorList>
            <person name="Kim H.J."/>
            <person name="Triplett B.A."/>
        </authorList>
    </citation>
    <scope>NUCLEOTIDE SEQUENCE [LARGE SCALE GENOMIC DNA]</scope>
    <source>
        <strain evidence="2 3">DSM 19307</strain>
    </source>
</reference>
<name>A0A239K0M6_EKHLU</name>
<proteinExistence type="predicted"/>
<organism evidence="2 3">
    <name type="scientific">Ekhidna lutea</name>
    <dbReference type="NCBI Taxonomy" id="447679"/>
    <lineage>
        <taxon>Bacteria</taxon>
        <taxon>Pseudomonadati</taxon>
        <taxon>Bacteroidota</taxon>
        <taxon>Cytophagia</taxon>
        <taxon>Cytophagales</taxon>
        <taxon>Reichenbachiellaceae</taxon>
        <taxon>Ekhidna</taxon>
    </lineage>
</organism>
<dbReference type="CDD" id="cd02042">
    <property type="entry name" value="ParAB_family"/>
    <property type="match status" value="1"/>
</dbReference>
<dbReference type="PANTHER" id="PTHR13696">
    <property type="entry name" value="P-LOOP CONTAINING NUCLEOSIDE TRIPHOSPHATE HYDROLASE"/>
    <property type="match status" value="1"/>
</dbReference>
<evidence type="ECO:0000313" key="2">
    <source>
        <dbReference type="EMBL" id="SNT11262.1"/>
    </source>
</evidence>
<dbReference type="PANTHER" id="PTHR13696:SF99">
    <property type="entry name" value="COBYRINIC ACID AC-DIAMIDE SYNTHASE"/>
    <property type="match status" value="1"/>
</dbReference>
<protein>
    <submittedName>
        <fullName evidence="2">Chromosome partitioning protein</fullName>
    </submittedName>
</protein>
<dbReference type="OrthoDB" id="9815116at2"/>
<dbReference type="Pfam" id="PF13614">
    <property type="entry name" value="AAA_31"/>
    <property type="match status" value="1"/>
</dbReference>
<sequence>MSNTIAVYNFKGGVGKTSTTLSLAYSWSRAFKVLVIDCDPQANLTQAFTDQDHSETLFTITKKLLHNDQPKIEPLEIHPYLHLIPGDFHMTSMESNTEFISFGHIIFYKLLSSIRHDYDLILLDCPTHFGITVKSFIANINSILIPSTPGSFSVSGFKKLLQYLSEVKKDKPLEIIGIFFNQYRKNTLFHQRIVREAEQELGDLILDQRIRESIRVSEANEQNESVYSFTDESAVAEDFLKLSEEIIERMNRVNLDEALNLIKGEKVKG</sequence>